<dbReference type="Gene3D" id="3.40.50.1000">
    <property type="entry name" value="HAD superfamily/HAD-like"/>
    <property type="match status" value="1"/>
</dbReference>
<dbReference type="InterPro" id="IPR036412">
    <property type="entry name" value="HAD-like_sf"/>
</dbReference>
<keyword evidence="2" id="KW-1185">Reference proteome</keyword>
<comment type="caution">
    <text evidence="1">The sequence shown here is derived from an EMBL/GenBank/DDBJ whole genome shotgun (WGS) entry which is preliminary data.</text>
</comment>
<proteinExistence type="predicted"/>
<dbReference type="InterPro" id="IPR006439">
    <property type="entry name" value="HAD-SF_hydro_IA"/>
</dbReference>
<dbReference type="SUPFAM" id="SSF56784">
    <property type="entry name" value="HAD-like"/>
    <property type="match status" value="1"/>
</dbReference>
<keyword evidence="1" id="KW-0378">Hydrolase</keyword>
<dbReference type="SFLD" id="SFLDG01129">
    <property type="entry name" value="C1.5:_HAD__Beta-PGM__Phosphata"/>
    <property type="match status" value="1"/>
</dbReference>
<dbReference type="OrthoDB" id="2012566at2759"/>
<dbReference type="GO" id="GO:0016787">
    <property type="term" value="F:hydrolase activity"/>
    <property type="evidence" value="ECO:0007669"/>
    <property type="project" value="UniProtKB-KW"/>
</dbReference>
<dbReference type="Proteomes" id="UP000623129">
    <property type="component" value="Unassembled WGS sequence"/>
</dbReference>
<dbReference type="PANTHER" id="PTHR43611">
    <property type="entry name" value="ALPHA-D-GLUCOSE 1-PHOSPHATE PHOSPHATASE"/>
    <property type="match status" value="1"/>
</dbReference>
<dbReference type="PANTHER" id="PTHR43611:SF3">
    <property type="entry name" value="FLAVIN MONONUCLEOTIDE HYDROLASE 1, CHLOROPLATIC"/>
    <property type="match status" value="1"/>
</dbReference>
<dbReference type="EMBL" id="SWLB01000027">
    <property type="protein sequence ID" value="KAF3321351.1"/>
    <property type="molecule type" value="Genomic_DNA"/>
</dbReference>
<protein>
    <submittedName>
        <fullName evidence="1">Bifunctional epoxide hydrolase 2</fullName>
    </submittedName>
</protein>
<reference evidence="1" key="1">
    <citation type="submission" date="2020-01" db="EMBL/GenBank/DDBJ databases">
        <title>Genome sequence of Kobresia littledalei, the first chromosome-level genome in the family Cyperaceae.</title>
        <authorList>
            <person name="Qu G."/>
        </authorList>
    </citation>
    <scope>NUCLEOTIDE SEQUENCE</scope>
    <source>
        <strain evidence="1">C.B.Clarke</strain>
        <tissue evidence="1">Leaf</tissue>
    </source>
</reference>
<dbReference type="Pfam" id="PF00702">
    <property type="entry name" value="Hydrolase"/>
    <property type="match status" value="1"/>
</dbReference>
<dbReference type="NCBIfam" id="TIGR01509">
    <property type="entry name" value="HAD-SF-IA-v3"/>
    <property type="match status" value="1"/>
</dbReference>
<sequence>MVFLIRPVPFSLPLCKRTRRPSVAMAASSSDSHLSQSQQRRLPVLLFDVMDTIVRDPFYHHIPAFFQMSMKELLETKHPTAWVEFEEGRIDENELAKKFFKDGRSFDLEGLKECMVRAYSYVEGIEEVLHGLKQNNYEIHAFTNYPVWYKLIEEKLNLSNFLSWSFCSCTIGKRKPSPDLYKEVVNHLGVEPSNCVFIDDRMVNIEAAINIGMIGLHFQNAELLKKDLSSLGIERLPQVLRGQLWQRLPLFILFHNFLPTGGDWAFT</sequence>
<dbReference type="InterPro" id="IPR023214">
    <property type="entry name" value="HAD_sf"/>
</dbReference>
<dbReference type="AlphaFoldDB" id="A0A833QK22"/>
<organism evidence="1 2">
    <name type="scientific">Carex littledalei</name>
    <dbReference type="NCBI Taxonomy" id="544730"/>
    <lineage>
        <taxon>Eukaryota</taxon>
        <taxon>Viridiplantae</taxon>
        <taxon>Streptophyta</taxon>
        <taxon>Embryophyta</taxon>
        <taxon>Tracheophyta</taxon>
        <taxon>Spermatophyta</taxon>
        <taxon>Magnoliopsida</taxon>
        <taxon>Liliopsida</taxon>
        <taxon>Poales</taxon>
        <taxon>Cyperaceae</taxon>
        <taxon>Cyperoideae</taxon>
        <taxon>Cariceae</taxon>
        <taxon>Carex</taxon>
        <taxon>Carex subgen. Euthyceras</taxon>
    </lineage>
</organism>
<name>A0A833QK22_9POAL</name>
<evidence type="ECO:0000313" key="1">
    <source>
        <dbReference type="EMBL" id="KAF3321351.1"/>
    </source>
</evidence>
<evidence type="ECO:0000313" key="2">
    <source>
        <dbReference type="Proteomes" id="UP000623129"/>
    </source>
</evidence>
<gene>
    <name evidence="1" type="ORF">FCM35_KLT14604</name>
</gene>
<dbReference type="SFLD" id="SFLDS00003">
    <property type="entry name" value="Haloacid_Dehalogenase"/>
    <property type="match status" value="1"/>
</dbReference>
<accession>A0A833QK22</accession>